<feature type="region of interest" description="Disordered" evidence="14">
    <location>
        <begin position="1"/>
        <end position="36"/>
    </location>
</feature>
<proteinExistence type="inferred from homology"/>
<evidence type="ECO:0000313" key="16">
    <source>
        <dbReference type="EMBL" id="QEH34175.1"/>
    </source>
</evidence>
<keyword evidence="3 13" id="KW-0235">DNA replication</keyword>
<keyword evidence="7 13" id="KW-0067">ATP-binding</keyword>
<accession>A0A5B9W2D3</accession>
<dbReference type="SUPFAM" id="SSF52540">
    <property type="entry name" value="P-loop containing nucleoside triphosphate hydrolases"/>
    <property type="match status" value="1"/>
</dbReference>
<dbReference type="Proteomes" id="UP000324233">
    <property type="component" value="Chromosome"/>
</dbReference>
<dbReference type="Gene3D" id="3.40.50.300">
    <property type="entry name" value="P-loop containing nucleotide triphosphate hydrolases"/>
    <property type="match status" value="1"/>
</dbReference>
<evidence type="ECO:0000256" key="6">
    <source>
        <dbReference type="ARBA" id="ARBA00022806"/>
    </source>
</evidence>
<dbReference type="GO" id="GO:0043139">
    <property type="term" value="F:5'-3' DNA helicase activity"/>
    <property type="evidence" value="ECO:0007669"/>
    <property type="project" value="UniProtKB-EC"/>
</dbReference>
<dbReference type="NCBIfam" id="TIGR00665">
    <property type="entry name" value="DnaB"/>
    <property type="match status" value="1"/>
</dbReference>
<dbReference type="InterPro" id="IPR007692">
    <property type="entry name" value="DNA_helicase_DnaB"/>
</dbReference>
<dbReference type="InterPro" id="IPR007694">
    <property type="entry name" value="DNA_helicase_DnaB-like_C"/>
</dbReference>
<feature type="domain" description="SF4 helicase" evidence="15">
    <location>
        <begin position="205"/>
        <end position="470"/>
    </location>
</feature>
<dbReference type="GO" id="GO:0016887">
    <property type="term" value="F:ATP hydrolysis activity"/>
    <property type="evidence" value="ECO:0007669"/>
    <property type="project" value="RHEA"/>
</dbReference>
<evidence type="ECO:0000256" key="8">
    <source>
        <dbReference type="ARBA" id="ARBA00023125"/>
    </source>
</evidence>
<feature type="compositionally biased region" description="Gly residues" evidence="14">
    <location>
        <begin position="8"/>
        <end position="18"/>
    </location>
</feature>
<keyword evidence="8 13" id="KW-0238">DNA-binding</keyword>
<reference evidence="16 17" key="1">
    <citation type="submission" date="2019-08" db="EMBL/GenBank/DDBJ databases">
        <title>Deep-cultivation of Planctomycetes and their phenomic and genomic characterization uncovers novel biology.</title>
        <authorList>
            <person name="Wiegand S."/>
            <person name="Jogler M."/>
            <person name="Boedeker C."/>
            <person name="Pinto D."/>
            <person name="Vollmers J."/>
            <person name="Rivas-Marin E."/>
            <person name="Kohn T."/>
            <person name="Peeters S.H."/>
            <person name="Heuer A."/>
            <person name="Rast P."/>
            <person name="Oberbeckmann S."/>
            <person name="Bunk B."/>
            <person name="Jeske O."/>
            <person name="Meyerdierks A."/>
            <person name="Storesund J.E."/>
            <person name="Kallscheuer N."/>
            <person name="Luecker S."/>
            <person name="Lage O.M."/>
            <person name="Pohl T."/>
            <person name="Merkel B.J."/>
            <person name="Hornburger P."/>
            <person name="Mueller R.-W."/>
            <person name="Bruemmer F."/>
            <person name="Labrenz M."/>
            <person name="Spormann A.M."/>
            <person name="Op den Camp H."/>
            <person name="Overmann J."/>
            <person name="Amann R."/>
            <person name="Jetten M.S.M."/>
            <person name="Mascher T."/>
            <person name="Medema M.H."/>
            <person name="Devos D.P."/>
            <person name="Kaster A.-K."/>
            <person name="Ovreas L."/>
            <person name="Rohde M."/>
            <person name="Galperin M.Y."/>
            <person name="Jogler C."/>
        </authorList>
    </citation>
    <scope>NUCLEOTIDE SEQUENCE [LARGE SCALE GENOMIC DNA]</scope>
    <source>
        <strain evidence="16 17">OJF2</strain>
    </source>
</reference>
<evidence type="ECO:0000259" key="15">
    <source>
        <dbReference type="PROSITE" id="PS51199"/>
    </source>
</evidence>
<dbReference type="Pfam" id="PF03796">
    <property type="entry name" value="DnaB_C"/>
    <property type="match status" value="1"/>
</dbReference>
<keyword evidence="2 13" id="KW-0639">Primosome</keyword>
<dbReference type="AlphaFoldDB" id="A0A5B9W2D3"/>
<comment type="function">
    <text evidence="10 13">The main replicative DNA helicase, it participates in initiation and elongation during chromosome replication. Travels ahead of the DNA replisome, separating dsDNA into templates for DNA synthesis. A processive ATP-dependent 5'-3' DNA helicase it has DNA-dependent ATPase activity.</text>
</comment>
<sequence length="480" mass="53352">MASLPASGYGGKKMGSGNGNIPFPKTSSDSLSDHLPPQNLEAERSVLGGILLDNEVLHDIVSFLNVEDFYRDSHQVVYKAIRDLYDLGKGIDALTLADELERRDQYKQIGGDELLLEVANSVPHAANTKYHAEIVRQKSISRQLIQGATEIIRDGYSNLYTAQQLLESAEKRIFTIAEDQIKGETHEIKTVLEKAMELISKRAEEKHPVTGVASGFFNLDDLTNGFHADQLIIMAARPSMGKTAMMLNVCDHAAINCGIPTLVVSLEMGSQEIGERLLCARSRVDGHKLRTGQGLDYRELNKLAKAYHEMEGAAIFIDDTPARNMLQIAAMARRLKLRQGLGLIVLDYIQLVDAEDGRDSRQEQIAKISRRLKQLARELHVPVIALSQLNRGVENREDRRPRMADLRESGAIEQDADMILLLHRPEYYDPNDQPGIAEVIVAKNRNGPTGTAKLTFLNKLTRFENLSTIAEPPPDEGSPF</sequence>
<dbReference type="PANTHER" id="PTHR30153">
    <property type="entry name" value="REPLICATIVE DNA HELICASE DNAB"/>
    <property type="match status" value="1"/>
</dbReference>
<dbReference type="Gene3D" id="1.10.860.10">
    <property type="entry name" value="DNAb Helicase, Chain A"/>
    <property type="match status" value="1"/>
</dbReference>
<evidence type="ECO:0000256" key="13">
    <source>
        <dbReference type="RuleBase" id="RU362085"/>
    </source>
</evidence>
<dbReference type="KEGG" id="agv:OJF2_27100"/>
<dbReference type="GO" id="GO:0003677">
    <property type="term" value="F:DNA binding"/>
    <property type="evidence" value="ECO:0007669"/>
    <property type="project" value="UniProtKB-UniRule"/>
</dbReference>
<keyword evidence="17" id="KW-1185">Reference proteome</keyword>
<evidence type="ECO:0000256" key="10">
    <source>
        <dbReference type="ARBA" id="ARBA00044932"/>
    </source>
</evidence>
<evidence type="ECO:0000256" key="2">
    <source>
        <dbReference type="ARBA" id="ARBA00022515"/>
    </source>
</evidence>
<evidence type="ECO:0000256" key="5">
    <source>
        <dbReference type="ARBA" id="ARBA00022801"/>
    </source>
</evidence>
<evidence type="ECO:0000313" key="17">
    <source>
        <dbReference type="Proteomes" id="UP000324233"/>
    </source>
</evidence>
<dbReference type="PANTHER" id="PTHR30153:SF2">
    <property type="entry name" value="REPLICATIVE DNA HELICASE"/>
    <property type="match status" value="1"/>
</dbReference>
<evidence type="ECO:0000256" key="4">
    <source>
        <dbReference type="ARBA" id="ARBA00022741"/>
    </source>
</evidence>
<dbReference type="CDD" id="cd00984">
    <property type="entry name" value="DnaB_C"/>
    <property type="match status" value="1"/>
</dbReference>
<dbReference type="InterPro" id="IPR016136">
    <property type="entry name" value="DNA_helicase_N/primase_C"/>
</dbReference>
<evidence type="ECO:0000256" key="1">
    <source>
        <dbReference type="ARBA" id="ARBA00008428"/>
    </source>
</evidence>
<organism evidence="16 17">
    <name type="scientific">Aquisphaera giovannonii</name>
    <dbReference type="NCBI Taxonomy" id="406548"/>
    <lineage>
        <taxon>Bacteria</taxon>
        <taxon>Pseudomonadati</taxon>
        <taxon>Planctomycetota</taxon>
        <taxon>Planctomycetia</taxon>
        <taxon>Isosphaerales</taxon>
        <taxon>Isosphaeraceae</taxon>
        <taxon>Aquisphaera</taxon>
    </lineage>
</organism>
<dbReference type="GO" id="GO:0005524">
    <property type="term" value="F:ATP binding"/>
    <property type="evidence" value="ECO:0007669"/>
    <property type="project" value="UniProtKB-UniRule"/>
</dbReference>
<dbReference type="EMBL" id="CP042997">
    <property type="protein sequence ID" value="QEH34175.1"/>
    <property type="molecule type" value="Genomic_DNA"/>
</dbReference>
<dbReference type="InterPro" id="IPR036185">
    <property type="entry name" value="DNA_heli_DnaB-like_N_sf"/>
</dbReference>
<dbReference type="SUPFAM" id="SSF48024">
    <property type="entry name" value="N-terminal domain of DnaB helicase"/>
    <property type="match status" value="1"/>
</dbReference>
<dbReference type="Pfam" id="PF00772">
    <property type="entry name" value="DnaB"/>
    <property type="match status" value="1"/>
</dbReference>
<protein>
    <recommendedName>
        <fullName evidence="12 13">Replicative DNA helicase</fullName>
        <ecNumber evidence="12 13">5.6.2.3</ecNumber>
    </recommendedName>
</protein>
<dbReference type="PROSITE" id="PS51199">
    <property type="entry name" value="SF4_HELICASE"/>
    <property type="match status" value="1"/>
</dbReference>
<dbReference type="RefSeq" id="WP_246196529.1">
    <property type="nucleotide sequence ID" value="NZ_CP042997.1"/>
</dbReference>
<dbReference type="FunFam" id="1.10.860.10:FF:000001">
    <property type="entry name" value="Replicative DNA helicase"/>
    <property type="match status" value="1"/>
</dbReference>
<dbReference type="InterPro" id="IPR027417">
    <property type="entry name" value="P-loop_NTPase"/>
</dbReference>
<evidence type="ECO:0000256" key="9">
    <source>
        <dbReference type="ARBA" id="ARBA00023235"/>
    </source>
</evidence>
<keyword evidence="6 13" id="KW-0347">Helicase</keyword>
<evidence type="ECO:0000256" key="11">
    <source>
        <dbReference type="ARBA" id="ARBA00048954"/>
    </source>
</evidence>
<evidence type="ECO:0000256" key="7">
    <source>
        <dbReference type="ARBA" id="ARBA00022840"/>
    </source>
</evidence>
<keyword evidence="9" id="KW-0413">Isomerase</keyword>
<name>A0A5B9W2D3_9BACT</name>
<dbReference type="GO" id="GO:0006269">
    <property type="term" value="P:DNA replication, synthesis of primer"/>
    <property type="evidence" value="ECO:0007669"/>
    <property type="project" value="UniProtKB-UniRule"/>
</dbReference>
<comment type="similarity">
    <text evidence="1 13">Belongs to the helicase family. DnaB subfamily.</text>
</comment>
<dbReference type="EC" id="5.6.2.3" evidence="12 13"/>
<dbReference type="InterPro" id="IPR007693">
    <property type="entry name" value="DNA_helicase_DnaB-like_N"/>
</dbReference>
<keyword evidence="5 13" id="KW-0378">Hydrolase</keyword>
<evidence type="ECO:0000256" key="14">
    <source>
        <dbReference type="SAM" id="MobiDB-lite"/>
    </source>
</evidence>
<comment type="catalytic activity">
    <reaction evidence="11 13">
        <text>ATP + H2O = ADP + phosphate + H(+)</text>
        <dbReference type="Rhea" id="RHEA:13065"/>
        <dbReference type="ChEBI" id="CHEBI:15377"/>
        <dbReference type="ChEBI" id="CHEBI:15378"/>
        <dbReference type="ChEBI" id="CHEBI:30616"/>
        <dbReference type="ChEBI" id="CHEBI:43474"/>
        <dbReference type="ChEBI" id="CHEBI:456216"/>
        <dbReference type="EC" id="5.6.2.3"/>
    </reaction>
</comment>
<evidence type="ECO:0000256" key="3">
    <source>
        <dbReference type="ARBA" id="ARBA00022705"/>
    </source>
</evidence>
<evidence type="ECO:0000256" key="12">
    <source>
        <dbReference type="NCBIfam" id="TIGR00665"/>
    </source>
</evidence>
<keyword evidence="4 13" id="KW-0547">Nucleotide-binding</keyword>
<gene>
    <name evidence="16" type="primary">dnaC</name>
    <name evidence="16" type="ORF">OJF2_27100</name>
</gene>
<dbReference type="GO" id="GO:0005829">
    <property type="term" value="C:cytosol"/>
    <property type="evidence" value="ECO:0007669"/>
    <property type="project" value="TreeGrafter"/>
</dbReference>
<dbReference type="GO" id="GO:1990077">
    <property type="term" value="C:primosome complex"/>
    <property type="evidence" value="ECO:0007669"/>
    <property type="project" value="UniProtKB-UniRule"/>
</dbReference>